<evidence type="ECO:0008006" key="6">
    <source>
        <dbReference type="Google" id="ProtNLM"/>
    </source>
</evidence>
<dbReference type="SUPFAM" id="SSF81383">
    <property type="entry name" value="F-box domain"/>
    <property type="match status" value="1"/>
</dbReference>
<reference evidence="4" key="4">
    <citation type="submission" date="2019-03" db="UniProtKB">
        <authorList>
            <consortium name="EnsemblPlants"/>
        </authorList>
    </citation>
    <scope>IDENTIFICATION</scope>
</reference>
<sequence length="396" mass="43126">MGSDGGLTEKETCFHSLIHLELNPAPPGSIQEISHPSDPKPSPLMATAHSIQSVPTLSRPPPPASAAPTPPPFSTPNRLLEPSSMGHRDREIGSKRAKLPAADGASEDRLSALPDDVLIGILLKLRRTAYAARTSVLSRRWRRLWALLPNLNFTGDADHHRILPALAAHQAPVLQGLSAFVDDISAESVATWLPIAARRLSGGILLYNAVPQNQARERGVFELPRFENTTSIVFDLGFLGLAVPHSSVFARLVSLWLFGVHLHGPCELGDALSSPRCPSLRELKIRDAWGLGNFTIHSESLLQMELNNLYGLQQLTVDAKVLKELYVSSCFENSITAVSQPVANISAPQLASLHWMDAYDPSSVQLGEMAHLQLLETGHFLCLDIIWMTTHPIAIA</sequence>
<feature type="domain" description="F-box" evidence="2">
    <location>
        <begin position="110"/>
        <end position="149"/>
    </location>
</feature>
<proteinExistence type="predicted"/>
<evidence type="ECO:0000256" key="1">
    <source>
        <dbReference type="SAM" id="MobiDB-lite"/>
    </source>
</evidence>
<keyword evidence="5" id="KW-1185">Reference proteome</keyword>
<dbReference type="PANTHER" id="PTHR34709">
    <property type="entry name" value="OS10G0396666 PROTEIN"/>
    <property type="match status" value="1"/>
</dbReference>
<reference evidence="5" key="2">
    <citation type="journal article" date="2017" name="Nat. Plants">
        <title>The Aegilops tauschii genome reveals multiple impacts of transposons.</title>
        <authorList>
            <person name="Zhao G."/>
            <person name="Zou C."/>
            <person name="Li K."/>
            <person name="Wang K."/>
            <person name="Li T."/>
            <person name="Gao L."/>
            <person name="Zhang X."/>
            <person name="Wang H."/>
            <person name="Yang Z."/>
            <person name="Liu X."/>
            <person name="Jiang W."/>
            <person name="Mao L."/>
            <person name="Kong X."/>
            <person name="Jiao Y."/>
            <person name="Jia J."/>
        </authorList>
    </citation>
    <scope>NUCLEOTIDE SEQUENCE [LARGE SCALE GENOMIC DNA]</scope>
    <source>
        <strain evidence="5">cv. AL8/78</strain>
    </source>
</reference>
<feature type="compositionally biased region" description="Pro residues" evidence="1">
    <location>
        <begin position="58"/>
        <end position="74"/>
    </location>
</feature>
<organism evidence="4 5">
    <name type="scientific">Aegilops tauschii subsp. strangulata</name>
    <name type="common">Goatgrass</name>
    <dbReference type="NCBI Taxonomy" id="200361"/>
    <lineage>
        <taxon>Eukaryota</taxon>
        <taxon>Viridiplantae</taxon>
        <taxon>Streptophyta</taxon>
        <taxon>Embryophyta</taxon>
        <taxon>Tracheophyta</taxon>
        <taxon>Spermatophyta</taxon>
        <taxon>Magnoliopsida</taxon>
        <taxon>Liliopsida</taxon>
        <taxon>Poales</taxon>
        <taxon>Poaceae</taxon>
        <taxon>BOP clade</taxon>
        <taxon>Pooideae</taxon>
        <taxon>Triticodae</taxon>
        <taxon>Triticeae</taxon>
        <taxon>Triticinae</taxon>
        <taxon>Aegilops</taxon>
    </lineage>
</organism>
<evidence type="ECO:0000313" key="5">
    <source>
        <dbReference type="Proteomes" id="UP000015105"/>
    </source>
</evidence>
<feature type="region of interest" description="Disordered" evidence="1">
    <location>
        <begin position="24"/>
        <end position="105"/>
    </location>
</feature>
<dbReference type="Gramene" id="AET2Gv20729500.8">
    <property type="protein sequence ID" value="AET2Gv20729500.8"/>
    <property type="gene ID" value="AET2Gv20729500"/>
</dbReference>
<dbReference type="InterPro" id="IPR055411">
    <property type="entry name" value="LRR_FXL15/At3g58940/PEG3-like"/>
</dbReference>
<reference evidence="4" key="3">
    <citation type="journal article" date="2017" name="Nature">
        <title>Genome sequence of the progenitor of the wheat D genome Aegilops tauschii.</title>
        <authorList>
            <person name="Luo M.C."/>
            <person name="Gu Y.Q."/>
            <person name="Puiu D."/>
            <person name="Wang H."/>
            <person name="Twardziok S.O."/>
            <person name="Deal K.R."/>
            <person name="Huo N."/>
            <person name="Zhu T."/>
            <person name="Wang L."/>
            <person name="Wang Y."/>
            <person name="McGuire P.E."/>
            <person name="Liu S."/>
            <person name="Long H."/>
            <person name="Ramasamy R.K."/>
            <person name="Rodriguez J.C."/>
            <person name="Van S.L."/>
            <person name="Yuan L."/>
            <person name="Wang Z."/>
            <person name="Xia Z."/>
            <person name="Xiao L."/>
            <person name="Anderson O.D."/>
            <person name="Ouyang S."/>
            <person name="Liang Y."/>
            <person name="Zimin A.V."/>
            <person name="Pertea G."/>
            <person name="Qi P."/>
            <person name="Bennetzen J.L."/>
            <person name="Dai X."/>
            <person name="Dawson M.W."/>
            <person name="Muller H.G."/>
            <person name="Kugler K."/>
            <person name="Rivarola-Duarte L."/>
            <person name="Spannagl M."/>
            <person name="Mayer K.F.X."/>
            <person name="Lu F.H."/>
            <person name="Bevan M.W."/>
            <person name="Leroy P."/>
            <person name="Li P."/>
            <person name="You F.M."/>
            <person name="Sun Q."/>
            <person name="Liu Z."/>
            <person name="Lyons E."/>
            <person name="Wicker T."/>
            <person name="Salzberg S.L."/>
            <person name="Devos K.M."/>
            <person name="Dvorak J."/>
        </authorList>
    </citation>
    <scope>NUCLEOTIDE SEQUENCE [LARGE SCALE GENOMIC DNA]</scope>
    <source>
        <strain evidence="4">cv. AL8/78</strain>
    </source>
</reference>
<dbReference type="EnsemblPlants" id="AET2Gv20729500.13">
    <property type="protein sequence ID" value="AET2Gv20729500.13"/>
    <property type="gene ID" value="AET2Gv20729500"/>
</dbReference>
<dbReference type="InterPro" id="IPR001810">
    <property type="entry name" value="F-box_dom"/>
</dbReference>
<name>A0A453C491_AEGTS</name>
<dbReference type="EnsemblPlants" id="AET2Gv20729500.8">
    <property type="protein sequence ID" value="AET2Gv20729500.8"/>
    <property type="gene ID" value="AET2Gv20729500"/>
</dbReference>
<dbReference type="Gramene" id="AET2Gv20729500.13">
    <property type="protein sequence ID" value="AET2Gv20729500.13"/>
    <property type="gene ID" value="AET2Gv20729500"/>
</dbReference>
<dbReference type="Pfam" id="PF00646">
    <property type="entry name" value="F-box"/>
    <property type="match status" value="1"/>
</dbReference>
<feature type="domain" description="F-box/LRR-repeat protein 15/At3g58940/PEG3-like LRR" evidence="3">
    <location>
        <begin position="223"/>
        <end position="359"/>
    </location>
</feature>
<dbReference type="Proteomes" id="UP000015105">
    <property type="component" value="Chromosome 2D"/>
</dbReference>
<reference evidence="4" key="5">
    <citation type="journal article" date="2021" name="G3 (Bethesda)">
        <title>Aegilops tauschii genome assembly Aet v5.0 features greater sequence contiguity and improved annotation.</title>
        <authorList>
            <person name="Wang L."/>
            <person name="Zhu T."/>
            <person name="Rodriguez J.C."/>
            <person name="Deal K.R."/>
            <person name="Dubcovsky J."/>
            <person name="McGuire P.E."/>
            <person name="Lux T."/>
            <person name="Spannagl M."/>
            <person name="Mayer K.F.X."/>
            <person name="Baldrich P."/>
            <person name="Meyers B.C."/>
            <person name="Huo N."/>
            <person name="Gu Y.Q."/>
            <person name="Zhou H."/>
            <person name="Devos K.M."/>
            <person name="Bennetzen J.L."/>
            <person name="Unver T."/>
            <person name="Budak H."/>
            <person name="Gulick P.J."/>
            <person name="Galiba G."/>
            <person name="Kalapos B."/>
            <person name="Nelson D.R."/>
            <person name="Li P."/>
            <person name="You F.M."/>
            <person name="Luo M.C."/>
            <person name="Dvorak J."/>
        </authorList>
    </citation>
    <scope>NUCLEOTIDE SEQUENCE [LARGE SCALE GENOMIC DNA]</scope>
    <source>
        <strain evidence="4">cv. AL8/78</strain>
    </source>
</reference>
<dbReference type="InterPro" id="IPR055312">
    <property type="entry name" value="FBL15-like"/>
</dbReference>
<evidence type="ECO:0000259" key="3">
    <source>
        <dbReference type="Pfam" id="PF24758"/>
    </source>
</evidence>
<reference evidence="5" key="1">
    <citation type="journal article" date="2014" name="Science">
        <title>Ancient hybridizations among the ancestral genomes of bread wheat.</title>
        <authorList>
            <consortium name="International Wheat Genome Sequencing Consortium,"/>
            <person name="Marcussen T."/>
            <person name="Sandve S.R."/>
            <person name="Heier L."/>
            <person name="Spannagl M."/>
            <person name="Pfeifer M."/>
            <person name="Jakobsen K.S."/>
            <person name="Wulff B.B."/>
            <person name="Steuernagel B."/>
            <person name="Mayer K.F."/>
            <person name="Olsen O.A."/>
        </authorList>
    </citation>
    <scope>NUCLEOTIDE SEQUENCE [LARGE SCALE GENOMIC DNA]</scope>
    <source>
        <strain evidence="5">cv. AL8/78</strain>
    </source>
</reference>
<evidence type="ECO:0000313" key="4">
    <source>
        <dbReference type="EnsemblPlants" id="AET2Gv20729500.13"/>
    </source>
</evidence>
<protein>
    <recommendedName>
        <fullName evidence="6">F-box domain-containing protein</fullName>
    </recommendedName>
</protein>
<dbReference type="InterPro" id="IPR036047">
    <property type="entry name" value="F-box-like_dom_sf"/>
</dbReference>
<accession>A0A453C491</accession>
<dbReference type="STRING" id="200361.A0A453C491"/>
<dbReference type="AlphaFoldDB" id="A0A453C491"/>
<dbReference type="PANTHER" id="PTHR34709:SF61">
    <property type="entry name" value="OS07G0229100 PROTEIN"/>
    <property type="match status" value="1"/>
</dbReference>
<evidence type="ECO:0000259" key="2">
    <source>
        <dbReference type="Pfam" id="PF00646"/>
    </source>
</evidence>
<dbReference type="Pfam" id="PF24758">
    <property type="entry name" value="LRR_At5g56370"/>
    <property type="match status" value="1"/>
</dbReference>